<dbReference type="AlphaFoldDB" id="A0A2A7S3J2"/>
<dbReference type="GO" id="GO:0005829">
    <property type="term" value="C:cytosol"/>
    <property type="evidence" value="ECO:0007669"/>
    <property type="project" value="TreeGrafter"/>
</dbReference>
<dbReference type="SUPFAM" id="SSF53613">
    <property type="entry name" value="Ribokinase-like"/>
    <property type="match status" value="1"/>
</dbReference>
<dbReference type="Pfam" id="PF00294">
    <property type="entry name" value="PfkB"/>
    <property type="match status" value="1"/>
</dbReference>
<name>A0A2A7S3J2_BURGA</name>
<evidence type="ECO:0000313" key="4">
    <source>
        <dbReference type="EMBL" id="PEH37989.1"/>
    </source>
</evidence>
<keyword evidence="2 4" id="KW-0418">Kinase</keyword>
<dbReference type="PANTHER" id="PTHR10584:SF166">
    <property type="entry name" value="RIBOKINASE"/>
    <property type="match status" value="1"/>
</dbReference>
<dbReference type="RefSeq" id="WP_098153886.1">
    <property type="nucleotide sequence ID" value="NZ_CADFAW010000041.1"/>
</dbReference>
<sequence>MSLAVPRLIHTGQVLVDLIMRVGALPPPGGDVLASEARFEVGGGFNVIAAARRSGMACVYAGGHGTGRFGELARQALAAEGAELAAPRVLDRDTGICVAIVDASTERTFVTHLGAEAVLERDVLDALAVTPRDIVYVTGYGLCVPDKGALLADWLETLPESVVVAFDPGPLVDSIESALLSRVMRRTRVWTGNREEALRHSGCASVEAALAELVARLPAGALAIVRDAEQGCVVSIDGVPARVAAFEVEAIDSNGAGDAHTGVLLAALAEGHAPLVAARRANAAAALAVTRFGPATAPTREEIDALLDGAWLR</sequence>
<evidence type="ECO:0000259" key="3">
    <source>
        <dbReference type="Pfam" id="PF00294"/>
    </source>
</evidence>
<dbReference type="Gene3D" id="3.40.1190.20">
    <property type="match status" value="1"/>
</dbReference>
<keyword evidence="1" id="KW-0808">Transferase</keyword>
<dbReference type="Proteomes" id="UP000220629">
    <property type="component" value="Unassembled WGS sequence"/>
</dbReference>
<evidence type="ECO:0000256" key="2">
    <source>
        <dbReference type="ARBA" id="ARBA00022777"/>
    </source>
</evidence>
<dbReference type="EMBL" id="PDDY01000004">
    <property type="protein sequence ID" value="PEH37989.1"/>
    <property type="molecule type" value="Genomic_DNA"/>
</dbReference>
<organism evidence="4 5">
    <name type="scientific">Burkholderia gladioli</name>
    <name type="common">Pseudomonas marginata</name>
    <name type="synonym">Phytomonas marginata</name>
    <dbReference type="NCBI Taxonomy" id="28095"/>
    <lineage>
        <taxon>Bacteria</taxon>
        <taxon>Pseudomonadati</taxon>
        <taxon>Pseudomonadota</taxon>
        <taxon>Betaproteobacteria</taxon>
        <taxon>Burkholderiales</taxon>
        <taxon>Burkholderiaceae</taxon>
        <taxon>Burkholderia</taxon>
    </lineage>
</organism>
<dbReference type="InterPro" id="IPR011611">
    <property type="entry name" value="PfkB_dom"/>
</dbReference>
<dbReference type="PANTHER" id="PTHR10584">
    <property type="entry name" value="SUGAR KINASE"/>
    <property type="match status" value="1"/>
</dbReference>
<comment type="caution">
    <text evidence="4">The sequence shown here is derived from an EMBL/GenBank/DDBJ whole genome shotgun (WGS) entry which is preliminary data.</text>
</comment>
<proteinExistence type="predicted"/>
<protein>
    <submittedName>
        <fullName evidence="4">Sugar kinase</fullName>
    </submittedName>
</protein>
<accession>A0A2A7S3J2</accession>
<gene>
    <name evidence="4" type="ORF">CRM94_26475</name>
</gene>
<reference evidence="5" key="1">
    <citation type="submission" date="2017-09" db="EMBL/GenBank/DDBJ databases">
        <title>FDA dAtabase for Regulatory Grade micrObial Sequences (FDA-ARGOS): Supporting development and validation of Infectious Disease Dx tests.</title>
        <authorList>
            <person name="Minogue T."/>
            <person name="Wolcott M."/>
            <person name="Wasieloski L."/>
            <person name="Aguilar W."/>
            <person name="Moore D."/>
            <person name="Tallon L."/>
            <person name="Sadzewicz L."/>
            <person name="Ott S."/>
            <person name="Zhao X."/>
            <person name="Nagaraj S."/>
            <person name="Vavikolanu K."/>
            <person name="Aluvathingal J."/>
            <person name="Nadendla S."/>
            <person name="Sichtig H."/>
        </authorList>
    </citation>
    <scope>NUCLEOTIDE SEQUENCE [LARGE SCALE GENOMIC DNA]</scope>
    <source>
        <strain evidence="5">FDAARGOS_390</strain>
    </source>
</reference>
<dbReference type="InterPro" id="IPR029056">
    <property type="entry name" value="Ribokinase-like"/>
</dbReference>
<feature type="domain" description="Carbohydrate kinase PfkB" evidence="3">
    <location>
        <begin position="11"/>
        <end position="296"/>
    </location>
</feature>
<dbReference type="GO" id="GO:0016301">
    <property type="term" value="F:kinase activity"/>
    <property type="evidence" value="ECO:0007669"/>
    <property type="project" value="UniProtKB-KW"/>
</dbReference>
<evidence type="ECO:0000313" key="5">
    <source>
        <dbReference type="Proteomes" id="UP000220629"/>
    </source>
</evidence>
<evidence type="ECO:0000256" key="1">
    <source>
        <dbReference type="ARBA" id="ARBA00022679"/>
    </source>
</evidence>